<reference evidence="3 4" key="1">
    <citation type="submission" date="2017-11" db="EMBL/GenBank/DDBJ databases">
        <authorList>
            <person name="Duchaud E."/>
        </authorList>
    </citation>
    <scope>NUCLEOTIDE SEQUENCE [LARGE SCALE GENOMIC DNA]</scope>
    <source>
        <strain evidence="3 4">TNO010</strain>
    </source>
</reference>
<feature type="transmembrane region" description="Helical" evidence="1">
    <location>
        <begin position="121"/>
        <end position="145"/>
    </location>
</feature>
<dbReference type="InterPro" id="IPR013099">
    <property type="entry name" value="K_chnl_dom"/>
</dbReference>
<accession>A0A2I2MA29</accession>
<dbReference type="Proteomes" id="UP000490060">
    <property type="component" value="Unassembled WGS sequence"/>
</dbReference>
<keyword evidence="1" id="KW-0472">Membrane</keyword>
<feature type="transmembrane region" description="Helical" evidence="1">
    <location>
        <begin position="157"/>
        <end position="176"/>
    </location>
</feature>
<dbReference type="GeneID" id="86819639"/>
<feature type="transmembrane region" description="Helical" evidence="1">
    <location>
        <begin position="36"/>
        <end position="52"/>
    </location>
</feature>
<feature type="transmembrane region" description="Helical" evidence="1">
    <location>
        <begin position="188"/>
        <end position="212"/>
    </location>
</feature>
<evidence type="ECO:0000313" key="4">
    <source>
        <dbReference type="Proteomes" id="UP000490060"/>
    </source>
</evidence>
<dbReference type="EMBL" id="OENE01000034">
    <property type="protein sequence ID" value="SOU89415.1"/>
    <property type="molecule type" value="Genomic_DNA"/>
</dbReference>
<evidence type="ECO:0000256" key="1">
    <source>
        <dbReference type="SAM" id="Phobius"/>
    </source>
</evidence>
<sequence length="218" mass="24941">MLNELYKFRFKIFLFSQLTLLFGALVFPIQIYDTKISPVLHLFNLSTGLFLLHKKKKTFWLVLLLLLLATLSFSLDIFDKAGKHFVDILRISSYFIFHIVVTRELIIQVWNTKNIDQKTILGLISGFISLGFIGFFICLLVEIFYPGSFSFPENGISTIQNLMYFSYITLLTIGYGEILPQTVLAQKAVVFIGLIGQIYLVVLMGIVIGKYINQEKTS</sequence>
<feature type="domain" description="Potassium channel" evidence="2">
    <location>
        <begin position="140"/>
        <end position="208"/>
    </location>
</feature>
<proteinExistence type="predicted"/>
<keyword evidence="1" id="KW-0812">Transmembrane</keyword>
<gene>
    <name evidence="3" type="ORF">TNO010_40049</name>
</gene>
<name>A0A2I2MA29_9FLAO</name>
<organism evidence="3 4">
    <name type="scientific">Tenacibaculum finnmarkense genomovar ulcerans</name>
    <dbReference type="NCBI Taxonomy" id="2781388"/>
    <lineage>
        <taxon>Bacteria</taxon>
        <taxon>Pseudomonadati</taxon>
        <taxon>Bacteroidota</taxon>
        <taxon>Flavobacteriia</taxon>
        <taxon>Flavobacteriales</taxon>
        <taxon>Flavobacteriaceae</taxon>
        <taxon>Tenacibaculum</taxon>
        <taxon>Tenacibaculum finnmarkense</taxon>
    </lineage>
</organism>
<dbReference type="Pfam" id="PF07885">
    <property type="entry name" value="Ion_trans_2"/>
    <property type="match status" value="1"/>
</dbReference>
<protein>
    <recommendedName>
        <fullName evidence="2">Potassium channel domain-containing protein</fullName>
    </recommendedName>
</protein>
<dbReference type="RefSeq" id="WP_058885455.1">
    <property type="nucleotide sequence ID" value="NZ_JAFMUG010000011.1"/>
</dbReference>
<feature type="transmembrane region" description="Helical" evidence="1">
    <location>
        <begin position="59"/>
        <end position="78"/>
    </location>
</feature>
<dbReference type="Gene3D" id="1.10.287.70">
    <property type="match status" value="1"/>
</dbReference>
<keyword evidence="1" id="KW-1133">Transmembrane helix</keyword>
<evidence type="ECO:0000313" key="3">
    <source>
        <dbReference type="EMBL" id="SOU89415.1"/>
    </source>
</evidence>
<feature type="transmembrane region" description="Helical" evidence="1">
    <location>
        <begin position="84"/>
        <end position="101"/>
    </location>
</feature>
<feature type="transmembrane region" description="Helical" evidence="1">
    <location>
        <begin position="12"/>
        <end position="30"/>
    </location>
</feature>
<dbReference type="SUPFAM" id="SSF81324">
    <property type="entry name" value="Voltage-gated potassium channels"/>
    <property type="match status" value="1"/>
</dbReference>
<evidence type="ECO:0000259" key="2">
    <source>
        <dbReference type="Pfam" id="PF07885"/>
    </source>
</evidence>
<dbReference type="AlphaFoldDB" id="A0A2I2MA29"/>